<name>A0ABX0TSB0_9SPHN</name>
<protein>
    <submittedName>
        <fullName evidence="1">Uncharacterized protein</fullName>
    </submittedName>
</protein>
<proteinExistence type="predicted"/>
<dbReference type="Gene3D" id="1.20.141.10">
    <property type="entry name" value="Chitosanase, subunit A, domain 1"/>
    <property type="match status" value="1"/>
</dbReference>
<reference evidence="1 2" key="1">
    <citation type="submission" date="2020-03" db="EMBL/GenBank/DDBJ databases">
        <title>Genomic Encyclopedia of Type Strains, Phase III (KMG-III): the genomes of soil and plant-associated and newly described type strains.</title>
        <authorList>
            <person name="Whitman W."/>
        </authorList>
    </citation>
    <scope>NUCLEOTIDE SEQUENCE [LARGE SCALE GENOMIC DNA]</scope>
    <source>
        <strain evidence="1 2">CECT 8804</strain>
    </source>
</reference>
<organism evidence="1 2">
    <name type="scientific">Sphingomonas vulcanisoli</name>
    <dbReference type="NCBI Taxonomy" id="1658060"/>
    <lineage>
        <taxon>Bacteria</taxon>
        <taxon>Pseudomonadati</taxon>
        <taxon>Pseudomonadota</taxon>
        <taxon>Alphaproteobacteria</taxon>
        <taxon>Sphingomonadales</taxon>
        <taxon>Sphingomonadaceae</taxon>
        <taxon>Sphingomonas</taxon>
    </lineage>
</organism>
<dbReference type="EMBL" id="JAAOZC010000002">
    <property type="protein sequence ID" value="NIJ07257.1"/>
    <property type="molecule type" value="Genomic_DNA"/>
</dbReference>
<comment type="caution">
    <text evidence="1">The sequence shown here is derived from an EMBL/GenBank/DDBJ whole genome shotgun (WGS) entry which is preliminary data.</text>
</comment>
<keyword evidence="2" id="KW-1185">Reference proteome</keyword>
<accession>A0ABX0TSB0</accession>
<dbReference type="InterPro" id="IPR023346">
    <property type="entry name" value="Lysozyme-like_dom_sf"/>
</dbReference>
<dbReference type="RefSeq" id="WP_167072138.1">
    <property type="nucleotide sequence ID" value="NZ_JAAOZC010000002.1"/>
</dbReference>
<gene>
    <name evidence="1" type="ORF">FHS31_000853</name>
</gene>
<evidence type="ECO:0000313" key="2">
    <source>
        <dbReference type="Proteomes" id="UP000727456"/>
    </source>
</evidence>
<evidence type="ECO:0000313" key="1">
    <source>
        <dbReference type="EMBL" id="NIJ07257.1"/>
    </source>
</evidence>
<dbReference type="Proteomes" id="UP000727456">
    <property type="component" value="Unassembled WGS sequence"/>
</dbReference>
<dbReference type="SUPFAM" id="SSF53955">
    <property type="entry name" value="Lysozyme-like"/>
    <property type="match status" value="1"/>
</dbReference>
<sequence>MLTPPQVIAGYVGGFEGLLSLQPADNGNYYDPARFTARLPQRRGMGVLVGSMRGVTAYALVQYRIAKGAPLAAAIKVTRTDMMAITLPIAIDIGMTLFFNGPGLRYLAWNRVTPSILDKCWGSGTGSTIRRLQAELGAGVDGVISSGGETVRKFAAWLAKLGEEGAARRWCALREAWDHDIATNEGPHDPDLIFLPGWNRRSESFLPGTPWWQHFSAAAA</sequence>